<keyword evidence="1" id="KW-0489">Methyltransferase</keyword>
<gene>
    <name evidence="3" type="ORF">SUZIE_134755</name>
</gene>
<dbReference type="EMBL" id="JAATJV010259299">
    <property type="protein sequence ID" value="MBZ3875804.1"/>
    <property type="molecule type" value="Genomic_DNA"/>
</dbReference>
<dbReference type="Proteomes" id="UP001166674">
    <property type="component" value="Unassembled WGS sequence"/>
</dbReference>
<reference evidence="3" key="1">
    <citation type="submission" date="2020-03" db="EMBL/GenBank/DDBJ databases">
        <title>Studies in the Genomics of Life Span.</title>
        <authorList>
            <person name="Glass D."/>
        </authorList>
    </citation>
    <scope>NUCLEOTIDE SEQUENCE</scope>
    <source>
        <strain evidence="3">SUZIE</strain>
        <tissue evidence="3">Muscle</tissue>
    </source>
</reference>
<evidence type="ECO:0000313" key="4">
    <source>
        <dbReference type="Proteomes" id="UP001166674"/>
    </source>
</evidence>
<proteinExistence type="predicted"/>
<accession>A0AA41SW36</accession>
<comment type="caution">
    <text evidence="3">The sequence shown here is derived from an EMBL/GenBank/DDBJ whole genome shotgun (WGS) entry which is preliminary data.</text>
</comment>
<name>A0AA41SW36_SCICA</name>
<dbReference type="GO" id="GO:0032259">
    <property type="term" value="P:methylation"/>
    <property type="evidence" value="ECO:0007669"/>
    <property type="project" value="UniProtKB-KW"/>
</dbReference>
<sequence>MAPRCTLNWYLLLMAQEHLEFRHPAETLVLGRKLVYWLPVYTPEYTEEMVRWHSCLKLISNCKQRLSSHTLRRLITMEKVKKLENRDQYSHLLSDHFLPYQGHNSFPEKYFSGVTKRIIKEEKSNQE</sequence>
<dbReference type="GO" id="GO:0008168">
    <property type="term" value="F:methyltransferase activity"/>
    <property type="evidence" value="ECO:0007669"/>
    <property type="project" value="UniProtKB-KW"/>
</dbReference>
<evidence type="ECO:0000256" key="2">
    <source>
        <dbReference type="ARBA" id="ARBA00022679"/>
    </source>
</evidence>
<keyword evidence="4" id="KW-1185">Reference proteome</keyword>
<evidence type="ECO:0000313" key="3">
    <source>
        <dbReference type="EMBL" id="MBZ3875804.1"/>
    </source>
</evidence>
<dbReference type="GO" id="GO:0005737">
    <property type="term" value="C:cytoplasm"/>
    <property type="evidence" value="ECO:0007669"/>
    <property type="project" value="TreeGrafter"/>
</dbReference>
<dbReference type="AlphaFoldDB" id="A0AA41SW36"/>
<dbReference type="PANTHER" id="PTHR13370:SF3">
    <property type="entry name" value="TRNA (GUANINE(10)-N2)-METHYLTRANSFERASE HOMOLOG"/>
    <property type="match status" value="1"/>
</dbReference>
<evidence type="ECO:0000256" key="1">
    <source>
        <dbReference type="ARBA" id="ARBA00022603"/>
    </source>
</evidence>
<organism evidence="3 4">
    <name type="scientific">Sciurus carolinensis</name>
    <name type="common">Eastern gray squirrel</name>
    <dbReference type="NCBI Taxonomy" id="30640"/>
    <lineage>
        <taxon>Eukaryota</taxon>
        <taxon>Metazoa</taxon>
        <taxon>Chordata</taxon>
        <taxon>Craniata</taxon>
        <taxon>Vertebrata</taxon>
        <taxon>Euteleostomi</taxon>
        <taxon>Mammalia</taxon>
        <taxon>Eutheria</taxon>
        <taxon>Euarchontoglires</taxon>
        <taxon>Glires</taxon>
        <taxon>Rodentia</taxon>
        <taxon>Sciuromorpha</taxon>
        <taxon>Sciuridae</taxon>
        <taxon>Sciurinae</taxon>
        <taxon>Sciurini</taxon>
        <taxon>Sciurus</taxon>
    </lineage>
</organism>
<dbReference type="PANTHER" id="PTHR13370">
    <property type="entry name" value="RNA METHYLASE-RELATED"/>
    <property type="match status" value="1"/>
</dbReference>
<protein>
    <submittedName>
        <fullName evidence="3">tRNA (Guanine(10)-N2)-methyltransferase-like protein</fullName>
    </submittedName>
</protein>
<keyword evidence="2" id="KW-0808">Transferase</keyword>